<proteinExistence type="predicted"/>
<evidence type="ECO:0000313" key="1">
    <source>
        <dbReference type="EMBL" id="JAH16150.1"/>
    </source>
</evidence>
<accession>A0A0E9QIG6</accession>
<dbReference type="EMBL" id="GBXM01092427">
    <property type="protein sequence ID" value="JAH16150.1"/>
    <property type="molecule type" value="Transcribed_RNA"/>
</dbReference>
<sequence>MLDLYLISCSFISIYRSNLFRSHHVFSVSICHSRDAYKLIRCFGHVC</sequence>
<reference evidence="1" key="2">
    <citation type="journal article" date="2015" name="Fish Shellfish Immunol.">
        <title>Early steps in the European eel (Anguilla anguilla)-Vibrio vulnificus interaction in the gills: Role of the RtxA13 toxin.</title>
        <authorList>
            <person name="Callol A."/>
            <person name="Pajuelo D."/>
            <person name="Ebbesson L."/>
            <person name="Teles M."/>
            <person name="MacKenzie S."/>
            <person name="Amaro C."/>
        </authorList>
    </citation>
    <scope>NUCLEOTIDE SEQUENCE</scope>
</reference>
<dbReference type="AlphaFoldDB" id="A0A0E9QIG6"/>
<protein>
    <submittedName>
        <fullName evidence="1">Uncharacterized protein</fullName>
    </submittedName>
</protein>
<reference evidence="1" key="1">
    <citation type="submission" date="2014-11" db="EMBL/GenBank/DDBJ databases">
        <authorList>
            <person name="Amaro Gonzalez C."/>
        </authorList>
    </citation>
    <scope>NUCLEOTIDE SEQUENCE</scope>
</reference>
<organism evidence="1">
    <name type="scientific">Anguilla anguilla</name>
    <name type="common">European freshwater eel</name>
    <name type="synonym">Muraena anguilla</name>
    <dbReference type="NCBI Taxonomy" id="7936"/>
    <lineage>
        <taxon>Eukaryota</taxon>
        <taxon>Metazoa</taxon>
        <taxon>Chordata</taxon>
        <taxon>Craniata</taxon>
        <taxon>Vertebrata</taxon>
        <taxon>Euteleostomi</taxon>
        <taxon>Actinopterygii</taxon>
        <taxon>Neopterygii</taxon>
        <taxon>Teleostei</taxon>
        <taxon>Anguilliformes</taxon>
        <taxon>Anguillidae</taxon>
        <taxon>Anguilla</taxon>
    </lineage>
</organism>
<name>A0A0E9QIG6_ANGAN</name>